<dbReference type="AlphaFoldDB" id="A0AAQ4E539"/>
<dbReference type="Pfam" id="PF14853">
    <property type="entry name" value="Fis1_TPR_C"/>
    <property type="match status" value="1"/>
</dbReference>
<evidence type="ECO:0000313" key="13">
    <source>
        <dbReference type="Proteomes" id="UP001321473"/>
    </source>
</evidence>
<proteinExistence type="inferred from homology"/>
<dbReference type="PANTHER" id="PTHR13247:SF0">
    <property type="entry name" value="MITOCHONDRIAL FISSION 1 PROTEIN"/>
    <property type="match status" value="1"/>
</dbReference>
<evidence type="ECO:0000256" key="5">
    <source>
        <dbReference type="ARBA" id="ARBA00022703"/>
    </source>
</evidence>
<dbReference type="InterPro" id="IPR028061">
    <property type="entry name" value="Fis1_TPR_C"/>
</dbReference>
<comment type="similarity">
    <text evidence="3">Belongs to the FIS1 family.</text>
</comment>
<keyword evidence="8" id="KW-0496">Mitochondrion</keyword>
<dbReference type="FunFam" id="1.25.40.10:FF:000147">
    <property type="entry name" value="Mitochondrial fission 1 protein"/>
    <property type="match status" value="1"/>
</dbReference>
<evidence type="ECO:0000256" key="10">
    <source>
        <dbReference type="ARBA" id="ARBA00023140"/>
    </source>
</evidence>
<keyword evidence="5" id="KW-0053">Apoptosis</keyword>
<dbReference type="GO" id="GO:0005778">
    <property type="term" value="C:peroxisomal membrane"/>
    <property type="evidence" value="ECO:0007669"/>
    <property type="project" value="UniProtKB-SubCell"/>
</dbReference>
<comment type="caution">
    <text evidence="12">The sequence shown here is derived from an EMBL/GenBank/DDBJ whole genome shotgun (WGS) entry which is preliminary data.</text>
</comment>
<dbReference type="GO" id="GO:0000266">
    <property type="term" value="P:mitochondrial fission"/>
    <property type="evidence" value="ECO:0007669"/>
    <property type="project" value="InterPro"/>
</dbReference>
<keyword evidence="7 11" id="KW-1133">Transmembrane helix</keyword>
<sequence>MSSSRRCLWHHWLQVSTVQHSRYVAVETVACSFGAVHIISGIGLASSLCDLLHQMESILEDYVSATDLKQYEERYHEEMKRGDVDPKTQFEYAWCLVRSRYPADIRRGVMLMEDLFHHGNAEAKRDYLFYLAVGSTKLQEYSKALKFIKAFLHVEPANRQAQDLEATIKSRMKKEGIKGMAIVGGAALAVSGLVGLGIALAKR</sequence>
<dbReference type="Pfam" id="PF14852">
    <property type="entry name" value="Fis1_TPR_N"/>
    <property type="match status" value="1"/>
</dbReference>
<reference evidence="12 13" key="1">
    <citation type="journal article" date="2023" name="Arcadia Sci">
        <title>De novo assembly of a long-read Amblyomma americanum tick genome.</title>
        <authorList>
            <person name="Chou S."/>
            <person name="Poskanzer K.E."/>
            <person name="Rollins M."/>
            <person name="Thuy-Boun P.S."/>
        </authorList>
    </citation>
    <scope>NUCLEOTIDE SEQUENCE [LARGE SCALE GENOMIC DNA]</scope>
    <source>
        <strain evidence="12">F_SG_1</strain>
        <tissue evidence="12">Salivary glands</tissue>
    </source>
</reference>
<evidence type="ECO:0000256" key="6">
    <source>
        <dbReference type="ARBA" id="ARBA00022787"/>
    </source>
</evidence>
<dbReference type="InterPro" id="IPR016543">
    <property type="entry name" value="Fis1"/>
</dbReference>
<keyword evidence="10" id="KW-0576">Peroxisome</keyword>
<keyword evidence="9 11" id="KW-0472">Membrane</keyword>
<dbReference type="GO" id="GO:0016559">
    <property type="term" value="P:peroxisome fission"/>
    <property type="evidence" value="ECO:0007669"/>
    <property type="project" value="TreeGrafter"/>
</dbReference>
<name>A0AAQ4E539_AMBAM</name>
<dbReference type="EMBL" id="JARKHS020022114">
    <property type="protein sequence ID" value="KAK8769788.1"/>
    <property type="molecule type" value="Genomic_DNA"/>
</dbReference>
<dbReference type="InterPro" id="IPR011990">
    <property type="entry name" value="TPR-like_helical_dom_sf"/>
</dbReference>
<keyword evidence="4 11" id="KW-0812">Transmembrane</keyword>
<dbReference type="PANTHER" id="PTHR13247">
    <property type="entry name" value="TETRATRICOPEPTIDE REPEAT PROTEIN 11 TPR REPEAT PROTEIN 11"/>
    <property type="match status" value="1"/>
</dbReference>
<evidence type="ECO:0000256" key="4">
    <source>
        <dbReference type="ARBA" id="ARBA00022692"/>
    </source>
</evidence>
<evidence type="ECO:0000256" key="1">
    <source>
        <dbReference type="ARBA" id="ARBA00004549"/>
    </source>
</evidence>
<evidence type="ECO:0000256" key="8">
    <source>
        <dbReference type="ARBA" id="ARBA00023128"/>
    </source>
</evidence>
<dbReference type="GO" id="GO:0005741">
    <property type="term" value="C:mitochondrial outer membrane"/>
    <property type="evidence" value="ECO:0007669"/>
    <property type="project" value="UniProtKB-SubCell"/>
</dbReference>
<organism evidence="12 13">
    <name type="scientific">Amblyomma americanum</name>
    <name type="common">Lone star tick</name>
    <dbReference type="NCBI Taxonomy" id="6943"/>
    <lineage>
        <taxon>Eukaryota</taxon>
        <taxon>Metazoa</taxon>
        <taxon>Ecdysozoa</taxon>
        <taxon>Arthropoda</taxon>
        <taxon>Chelicerata</taxon>
        <taxon>Arachnida</taxon>
        <taxon>Acari</taxon>
        <taxon>Parasitiformes</taxon>
        <taxon>Ixodida</taxon>
        <taxon>Ixodoidea</taxon>
        <taxon>Ixodidae</taxon>
        <taxon>Amblyomminae</taxon>
        <taxon>Amblyomma</taxon>
    </lineage>
</organism>
<evidence type="ECO:0000313" key="12">
    <source>
        <dbReference type="EMBL" id="KAK8769788.1"/>
    </source>
</evidence>
<dbReference type="Proteomes" id="UP001321473">
    <property type="component" value="Unassembled WGS sequence"/>
</dbReference>
<dbReference type="InterPro" id="IPR033745">
    <property type="entry name" value="Fis1_cytosol"/>
</dbReference>
<dbReference type="Gene3D" id="1.25.40.10">
    <property type="entry name" value="Tetratricopeptide repeat domain"/>
    <property type="match status" value="1"/>
</dbReference>
<feature type="transmembrane region" description="Helical" evidence="11">
    <location>
        <begin position="179"/>
        <end position="201"/>
    </location>
</feature>
<accession>A0AAQ4E539</accession>
<dbReference type="GO" id="GO:0000422">
    <property type="term" value="P:autophagy of mitochondrion"/>
    <property type="evidence" value="ECO:0007669"/>
    <property type="project" value="TreeGrafter"/>
</dbReference>
<evidence type="ECO:0000256" key="11">
    <source>
        <dbReference type="SAM" id="Phobius"/>
    </source>
</evidence>
<dbReference type="CDD" id="cd12212">
    <property type="entry name" value="Fis1"/>
    <property type="match status" value="1"/>
</dbReference>
<dbReference type="InterPro" id="IPR028058">
    <property type="entry name" value="Fis1_TPR_N"/>
</dbReference>
<comment type="subcellular location">
    <subcellularLocation>
        <location evidence="2">Mitochondrion outer membrane</location>
        <topology evidence="2">Single-pass membrane protein</topology>
    </subcellularLocation>
    <subcellularLocation>
        <location evidence="1">Peroxisome membrane</location>
        <topology evidence="1">Single-pass membrane protein</topology>
    </subcellularLocation>
</comment>
<keyword evidence="13" id="KW-1185">Reference proteome</keyword>
<evidence type="ECO:0000256" key="3">
    <source>
        <dbReference type="ARBA" id="ARBA00008937"/>
    </source>
</evidence>
<dbReference type="GO" id="GO:0043653">
    <property type="term" value="P:mitochondrial fragmentation involved in apoptotic process"/>
    <property type="evidence" value="ECO:0007669"/>
    <property type="project" value="TreeGrafter"/>
</dbReference>
<evidence type="ECO:0000256" key="2">
    <source>
        <dbReference type="ARBA" id="ARBA00004572"/>
    </source>
</evidence>
<keyword evidence="6" id="KW-1000">Mitochondrion outer membrane</keyword>
<protein>
    <recommendedName>
        <fullName evidence="14">Mitochondrial fission 1 protein</fullName>
    </recommendedName>
</protein>
<evidence type="ECO:0000256" key="9">
    <source>
        <dbReference type="ARBA" id="ARBA00023136"/>
    </source>
</evidence>
<evidence type="ECO:0000256" key="7">
    <source>
        <dbReference type="ARBA" id="ARBA00022989"/>
    </source>
</evidence>
<evidence type="ECO:0008006" key="14">
    <source>
        <dbReference type="Google" id="ProtNLM"/>
    </source>
</evidence>
<dbReference type="SUPFAM" id="SSF48452">
    <property type="entry name" value="TPR-like"/>
    <property type="match status" value="1"/>
</dbReference>
<gene>
    <name evidence="12" type="ORF">V5799_013747</name>
</gene>